<dbReference type="HOGENOM" id="CLU_041631_0_0_2"/>
<dbReference type="InterPro" id="IPR010918">
    <property type="entry name" value="PurM-like_C_dom"/>
</dbReference>
<dbReference type="Pfam" id="PF00586">
    <property type="entry name" value="AIRS"/>
    <property type="match status" value="1"/>
</dbReference>
<dbReference type="PANTHER" id="PTHR30303">
    <property type="entry name" value="HYDROGENASE ISOENZYMES FORMATION PROTEIN HYPE"/>
    <property type="match status" value="1"/>
</dbReference>
<evidence type="ECO:0000259" key="3">
    <source>
        <dbReference type="Pfam" id="PF02769"/>
    </source>
</evidence>
<dbReference type="PANTHER" id="PTHR30303:SF4">
    <property type="entry name" value="HYDROGENASE EXPRESSION_FORMATION PROTEIN HYPE"/>
    <property type="match status" value="1"/>
</dbReference>
<dbReference type="CDD" id="cd06061">
    <property type="entry name" value="PurM-like1"/>
    <property type="match status" value="1"/>
</dbReference>
<evidence type="ECO:0000313" key="4">
    <source>
        <dbReference type="EMBL" id="AIU70439.1"/>
    </source>
</evidence>
<gene>
    <name evidence="4" type="ORF">TEU_08900</name>
</gene>
<dbReference type="EMBL" id="CP008887">
    <property type="protein sequence ID" value="AIU70439.1"/>
    <property type="molecule type" value="Genomic_DNA"/>
</dbReference>
<evidence type="ECO:0000259" key="2">
    <source>
        <dbReference type="Pfam" id="PF00586"/>
    </source>
</evidence>
<dbReference type="KEGG" id="teu:TEU_08900"/>
<dbReference type="InterPro" id="IPR036921">
    <property type="entry name" value="PurM-like_N_sf"/>
</dbReference>
<dbReference type="InterPro" id="IPR016188">
    <property type="entry name" value="PurM-like_N"/>
</dbReference>
<evidence type="ECO:0000313" key="5">
    <source>
        <dbReference type="Proteomes" id="UP000029980"/>
    </source>
</evidence>
<dbReference type="InterPro" id="IPR036676">
    <property type="entry name" value="PurM-like_C_sf"/>
</dbReference>
<dbReference type="Pfam" id="PF02769">
    <property type="entry name" value="AIRS_C"/>
    <property type="match status" value="1"/>
</dbReference>
<dbReference type="Proteomes" id="UP000029980">
    <property type="component" value="Chromosome"/>
</dbReference>
<sequence>MRRPSVGLVKLSGALRVVPMLPSGKLRNDVLREVIFPNLGVEDAKVIYGPRAGFDSAVLEYDEENYLVVATDPVIGVPKEAFGFFAYHFAASDVAVFGAEPRWLVLNLLFPEGTSEEYVREVMTDVNEECLKYGGSVIGGHTGVYPSIPEPMGTSAVAGIVRKDKLRLPIARPGDRIVVTAKVGLEFAVSAAYFRGRELLGVLTKKELMRLKRSFYFETVVPDALIARPFARGMHDATEGGLTALHEIADNSGVGFRVYADKLHLDPLVKKVLDFYGLEPWSVSSTGTLIAIVPPEKSDVLITELLKNGILAFELGGFTEDKERVLIENGDERPFPEFKGDPYVELYGKQEDKPGK</sequence>
<feature type="domain" description="PurM-like C-terminal" evidence="3">
    <location>
        <begin position="172"/>
        <end position="323"/>
    </location>
</feature>
<accession>A0A097QVD1</accession>
<dbReference type="AlphaFoldDB" id="A0A097QVD1"/>
<dbReference type="STRING" id="1505907.TEU_08900"/>
<proteinExistence type="inferred from homology"/>
<feature type="domain" description="PurM-like N-terminal" evidence="2">
    <location>
        <begin position="55"/>
        <end position="161"/>
    </location>
</feature>
<dbReference type="InterPro" id="IPR011854">
    <property type="entry name" value="HypE"/>
</dbReference>
<dbReference type="GO" id="GO:0051604">
    <property type="term" value="P:protein maturation"/>
    <property type="evidence" value="ECO:0007669"/>
    <property type="project" value="TreeGrafter"/>
</dbReference>
<organism evidence="4 5">
    <name type="scientific">Thermococcus eurythermalis</name>
    <dbReference type="NCBI Taxonomy" id="1505907"/>
    <lineage>
        <taxon>Archaea</taxon>
        <taxon>Methanobacteriati</taxon>
        <taxon>Methanobacteriota</taxon>
        <taxon>Thermococci</taxon>
        <taxon>Thermococcales</taxon>
        <taxon>Thermococcaceae</taxon>
        <taxon>Thermococcus</taxon>
    </lineage>
</organism>
<keyword evidence="5" id="KW-1185">Reference proteome</keyword>
<reference evidence="4 5" key="1">
    <citation type="journal article" date="2015" name="Int. J. Syst. Evol. Microbiol.">
        <title>Thermococcus eurythermalis sp. nov., a conditional piezophilic hyperthermophilic archaeon with a wide temperature range isolated from an oil-immersed chimney in the Guaymas Basin.</title>
        <authorList>
            <person name="Zhao W."/>
            <person name="Zeng X."/>
            <person name="Xiao X."/>
        </authorList>
    </citation>
    <scope>NUCLEOTIDE SEQUENCE [LARGE SCALE GENOMIC DNA]</scope>
    <source>
        <strain evidence="4 5">A501</strain>
    </source>
</reference>
<evidence type="ECO:0000256" key="1">
    <source>
        <dbReference type="ARBA" id="ARBA00006243"/>
    </source>
</evidence>
<name>A0A097QVD1_9EURY</name>
<dbReference type="SUPFAM" id="SSF56042">
    <property type="entry name" value="PurM C-terminal domain-like"/>
    <property type="match status" value="1"/>
</dbReference>
<comment type="similarity">
    <text evidence="1">Belongs to the HypE family.</text>
</comment>
<dbReference type="Gene3D" id="3.30.1330.10">
    <property type="entry name" value="PurM-like, N-terminal domain"/>
    <property type="match status" value="1"/>
</dbReference>
<dbReference type="SUPFAM" id="SSF55326">
    <property type="entry name" value="PurM N-terminal domain-like"/>
    <property type="match status" value="1"/>
</dbReference>
<protein>
    <submittedName>
        <fullName evidence="4">Hydrogenase assembly protein HupF</fullName>
    </submittedName>
</protein>
<dbReference type="PIRSF" id="PIRSF005644">
    <property type="entry name" value="Hdrgns_mtr_HypE"/>
    <property type="match status" value="1"/>
</dbReference>
<dbReference type="Gene3D" id="3.90.650.10">
    <property type="entry name" value="PurM-like C-terminal domain"/>
    <property type="match status" value="1"/>
</dbReference>